<name>A0A9N8V908_FUNMO</name>
<protein>
    <submittedName>
        <fullName evidence="1">16666_t:CDS:1</fullName>
    </submittedName>
</protein>
<proteinExistence type="predicted"/>
<evidence type="ECO:0000313" key="2">
    <source>
        <dbReference type="Proteomes" id="UP000789375"/>
    </source>
</evidence>
<comment type="caution">
    <text evidence="1">The sequence shown here is derived from an EMBL/GenBank/DDBJ whole genome shotgun (WGS) entry which is preliminary data.</text>
</comment>
<accession>A0A9N8V908</accession>
<sequence>MSSFNNEINDFIKVNMARLEGNCSSPFAEISRLTNYQYSASRLYHHWHHNLNWRLCHDPLTQEEKDYINDWVRRLPNGSIRWSVLQKDMEQMFLRLHNTNKIKNYWRSNQNRISRTATTTAVMTNPVPSLPSSHVSIPVSFLVNDNSTTSPSPTVLSPIPQTSRSSVSFTMEPNFTPEPQFNVPHGMRPFF</sequence>
<reference evidence="1" key="1">
    <citation type="submission" date="2021-06" db="EMBL/GenBank/DDBJ databases">
        <authorList>
            <person name="Kallberg Y."/>
            <person name="Tangrot J."/>
            <person name="Rosling A."/>
        </authorList>
    </citation>
    <scope>NUCLEOTIDE SEQUENCE</scope>
    <source>
        <strain evidence="1">87-6 pot B 2015</strain>
    </source>
</reference>
<organism evidence="1 2">
    <name type="scientific">Funneliformis mosseae</name>
    <name type="common">Endomycorrhizal fungus</name>
    <name type="synonym">Glomus mosseae</name>
    <dbReference type="NCBI Taxonomy" id="27381"/>
    <lineage>
        <taxon>Eukaryota</taxon>
        <taxon>Fungi</taxon>
        <taxon>Fungi incertae sedis</taxon>
        <taxon>Mucoromycota</taxon>
        <taxon>Glomeromycotina</taxon>
        <taxon>Glomeromycetes</taxon>
        <taxon>Glomerales</taxon>
        <taxon>Glomeraceae</taxon>
        <taxon>Funneliformis</taxon>
    </lineage>
</organism>
<dbReference type="EMBL" id="CAJVPP010000101">
    <property type="protein sequence ID" value="CAG8442676.1"/>
    <property type="molecule type" value="Genomic_DNA"/>
</dbReference>
<gene>
    <name evidence="1" type="ORF">FMOSSE_LOCUS937</name>
</gene>
<evidence type="ECO:0000313" key="1">
    <source>
        <dbReference type="EMBL" id="CAG8442676.1"/>
    </source>
</evidence>
<dbReference type="Proteomes" id="UP000789375">
    <property type="component" value="Unassembled WGS sequence"/>
</dbReference>
<dbReference type="AlphaFoldDB" id="A0A9N8V908"/>
<keyword evidence="2" id="KW-1185">Reference proteome</keyword>